<evidence type="ECO:0000313" key="3">
    <source>
        <dbReference type="Proteomes" id="UP000095751"/>
    </source>
</evidence>
<evidence type="ECO:0000256" key="1">
    <source>
        <dbReference type="SAM" id="MobiDB-lite"/>
    </source>
</evidence>
<sequence>MMGENVLPIKERIYIGGLDPPRLSPTDVLRRLKAVKGIEIESATCCNNNKDNGDDDDDDSDDDSYINGNDNKPYLHVTAISKDEDLTALSIITKQYHNVKWKGCKLVVEAAKPHFLERLREERKVRDEALALATSTAIESTTVVSEDGVIMTKEKQEQQLSHNTAAAATTKTTGLIPRRLKVRKKHGHAAFHVDTQPWSVDNWFFFNKARDKLEDRVEKYHIDTIINNKRPPHARLVAKPLMHRAVHIRFQDKVKSVSQNINPNNSSNGGTDDITSHEVKKNADNESSSIISSSDSDSDSDGDSSIEHDEKERENLLQEVSVSMNVKEKEVIVDKYHWSSSEDESSDDDDDEEEYSNFRPPLGNNRLLSSVEISGTDEFAAGFDDASSVDENSEDGQLEDTESSDNYDQSGDSNIESGLTGDVSSNLNILSSIFPDMAVDAKPVNPSSEHDPNLDNTNITSSTNRNKSVPNGIMPRFDPNAKSSKQYIVEKLPTEQDGSDISPTNESSSKNNSEDDASVEDDCDDDNVTGEKLKNPAENEVDTTPALTQDGVYDQDKLENVFRDARDGWEGQDTRTTLVNDTPTSTNPDSSSGTSAFSFGFNLSDNDKANKQKVIEKKPTKDDTFSFSFDVPVSVPVQAHVGSTTIDIPTGKEKDLEYTNASISSRAERDATDDDKNIDGDTVVAPRRRGINLPEQDLQRYVDNFFGCNNGLNIMRNVDGFKNDDRERAEWNRERQSLTLDWKRKRKYAINRIQKRMKTKRR</sequence>
<reference evidence="2 3" key="1">
    <citation type="submission" date="2016-09" db="EMBL/GenBank/DDBJ databases">
        <title>Extensive genetic diversity and differential bi-allelic expression allows diatom success in the polar Southern Ocean.</title>
        <authorList>
            <consortium name="DOE Joint Genome Institute"/>
            <person name="Mock T."/>
            <person name="Otillar R.P."/>
            <person name="Strauss J."/>
            <person name="Dupont C."/>
            <person name="Frickenhaus S."/>
            <person name="Maumus F."/>
            <person name="Mcmullan M."/>
            <person name="Sanges R."/>
            <person name="Schmutz J."/>
            <person name="Toseland A."/>
            <person name="Valas R."/>
            <person name="Veluchamy A."/>
            <person name="Ward B.J."/>
            <person name="Allen A."/>
            <person name="Barry K."/>
            <person name="Falciatore A."/>
            <person name="Ferrante M."/>
            <person name="Fortunato A.E."/>
            <person name="Gloeckner G."/>
            <person name="Gruber A."/>
            <person name="Hipkin R."/>
            <person name="Janech M."/>
            <person name="Kroth P."/>
            <person name="Leese F."/>
            <person name="Lindquist E."/>
            <person name="Lyon B.R."/>
            <person name="Martin J."/>
            <person name="Mayer C."/>
            <person name="Parker M."/>
            <person name="Quesneville H."/>
            <person name="Raymond J."/>
            <person name="Uhlig C."/>
            <person name="Valentin K.U."/>
            <person name="Worden A.Z."/>
            <person name="Armbrust E.V."/>
            <person name="Bowler C."/>
            <person name="Green B."/>
            <person name="Moulton V."/>
            <person name="Van Oosterhout C."/>
            <person name="Grigoriev I."/>
        </authorList>
    </citation>
    <scope>NUCLEOTIDE SEQUENCE [LARGE SCALE GENOMIC DNA]</scope>
    <source>
        <strain evidence="2 3">CCMP1102</strain>
    </source>
</reference>
<feature type="compositionally biased region" description="Polar residues" evidence="1">
    <location>
        <begin position="256"/>
        <end position="270"/>
    </location>
</feature>
<dbReference type="OrthoDB" id="48478at2759"/>
<feature type="region of interest" description="Disordered" evidence="1">
    <location>
        <begin position="380"/>
        <end position="420"/>
    </location>
</feature>
<feature type="compositionally biased region" description="Basic and acidic residues" evidence="1">
    <location>
        <begin position="554"/>
        <end position="573"/>
    </location>
</feature>
<evidence type="ECO:0000313" key="2">
    <source>
        <dbReference type="EMBL" id="OEU13310.1"/>
    </source>
</evidence>
<dbReference type="KEGG" id="fcy:FRACYDRAFT_241648"/>
<feature type="compositionally biased region" description="Acidic residues" evidence="1">
    <location>
        <begin position="53"/>
        <end position="64"/>
    </location>
</feature>
<proteinExistence type="predicted"/>
<feature type="compositionally biased region" description="Polar residues" evidence="1">
    <location>
        <begin position="454"/>
        <end position="469"/>
    </location>
</feature>
<organism evidence="2 3">
    <name type="scientific">Fragilariopsis cylindrus CCMP1102</name>
    <dbReference type="NCBI Taxonomy" id="635003"/>
    <lineage>
        <taxon>Eukaryota</taxon>
        <taxon>Sar</taxon>
        <taxon>Stramenopiles</taxon>
        <taxon>Ochrophyta</taxon>
        <taxon>Bacillariophyta</taxon>
        <taxon>Bacillariophyceae</taxon>
        <taxon>Bacillariophycidae</taxon>
        <taxon>Bacillariales</taxon>
        <taxon>Bacillariaceae</taxon>
        <taxon>Fragilariopsis</taxon>
    </lineage>
</organism>
<feature type="compositionally biased region" description="Acidic residues" evidence="1">
    <location>
        <begin position="341"/>
        <end position="355"/>
    </location>
</feature>
<dbReference type="InParanoid" id="A0A1E7F582"/>
<feature type="compositionally biased region" description="Acidic residues" evidence="1">
    <location>
        <begin position="387"/>
        <end position="405"/>
    </location>
</feature>
<keyword evidence="3" id="KW-1185">Reference proteome</keyword>
<feature type="region of interest" description="Disordered" evidence="1">
    <location>
        <begin position="45"/>
        <end position="69"/>
    </location>
</feature>
<feature type="compositionally biased region" description="Polar residues" evidence="1">
    <location>
        <begin position="406"/>
        <end position="420"/>
    </location>
</feature>
<dbReference type="Proteomes" id="UP000095751">
    <property type="component" value="Unassembled WGS sequence"/>
</dbReference>
<feature type="compositionally biased region" description="Basic and acidic residues" evidence="1">
    <location>
        <begin position="666"/>
        <end position="679"/>
    </location>
</feature>
<feature type="region of interest" description="Disordered" evidence="1">
    <location>
        <begin position="255"/>
        <end position="313"/>
    </location>
</feature>
<protein>
    <submittedName>
        <fullName evidence="2">Uncharacterized protein</fullName>
    </submittedName>
</protein>
<feature type="compositionally biased region" description="Acidic residues" evidence="1">
    <location>
        <begin position="514"/>
        <end position="528"/>
    </location>
</feature>
<name>A0A1E7F582_9STRA</name>
<feature type="region of interest" description="Disordered" evidence="1">
    <location>
        <begin position="441"/>
        <end position="603"/>
    </location>
</feature>
<feature type="region of interest" description="Disordered" evidence="1">
    <location>
        <begin position="661"/>
        <end position="682"/>
    </location>
</feature>
<dbReference type="AlphaFoldDB" id="A0A1E7F582"/>
<gene>
    <name evidence="2" type="ORF">FRACYDRAFT_241648</name>
</gene>
<dbReference type="EMBL" id="KV784361">
    <property type="protein sequence ID" value="OEU13310.1"/>
    <property type="molecule type" value="Genomic_DNA"/>
</dbReference>
<feature type="region of interest" description="Disordered" evidence="1">
    <location>
        <begin position="337"/>
        <end position="366"/>
    </location>
</feature>
<feature type="compositionally biased region" description="Basic and acidic residues" evidence="1">
    <location>
        <begin position="274"/>
        <end position="284"/>
    </location>
</feature>
<feature type="compositionally biased region" description="Low complexity" evidence="1">
    <location>
        <begin position="580"/>
        <end position="601"/>
    </location>
</feature>
<accession>A0A1E7F582</accession>